<dbReference type="GO" id="GO:0016787">
    <property type="term" value="F:hydrolase activity"/>
    <property type="evidence" value="ECO:0007669"/>
    <property type="project" value="UniProtKB-KW"/>
</dbReference>
<dbReference type="Pfam" id="PF00271">
    <property type="entry name" value="Helicase_C"/>
    <property type="match status" value="1"/>
</dbReference>
<reference evidence="7 8" key="1">
    <citation type="submission" date="2019-03" db="EMBL/GenBank/DDBJ databases">
        <title>Deep-cultivation of Planctomycetes and their phenomic and genomic characterization uncovers novel biology.</title>
        <authorList>
            <person name="Wiegand S."/>
            <person name="Jogler M."/>
            <person name="Boedeker C."/>
            <person name="Pinto D."/>
            <person name="Vollmers J."/>
            <person name="Rivas-Marin E."/>
            <person name="Kohn T."/>
            <person name="Peeters S.H."/>
            <person name="Heuer A."/>
            <person name="Rast P."/>
            <person name="Oberbeckmann S."/>
            <person name="Bunk B."/>
            <person name="Jeske O."/>
            <person name="Meyerdierks A."/>
            <person name="Storesund J.E."/>
            <person name="Kallscheuer N."/>
            <person name="Luecker S."/>
            <person name="Lage O.M."/>
            <person name="Pohl T."/>
            <person name="Merkel B.J."/>
            <person name="Hornburger P."/>
            <person name="Mueller R.-W."/>
            <person name="Bruemmer F."/>
            <person name="Labrenz M."/>
            <person name="Spormann A.M."/>
            <person name="Op den Camp H."/>
            <person name="Overmann J."/>
            <person name="Amann R."/>
            <person name="Jetten M.S.M."/>
            <person name="Mascher T."/>
            <person name="Medema M.H."/>
            <person name="Devos D.P."/>
            <person name="Kaster A.-K."/>
            <person name="Ovreas L."/>
            <person name="Rohde M."/>
            <person name="Galperin M.Y."/>
            <person name="Jogler C."/>
        </authorList>
    </citation>
    <scope>NUCLEOTIDE SEQUENCE [LARGE SCALE GENOMIC DNA]</scope>
    <source>
        <strain evidence="7 8">Enr10</strain>
    </source>
</reference>
<evidence type="ECO:0000256" key="3">
    <source>
        <dbReference type="ARBA" id="ARBA00022806"/>
    </source>
</evidence>
<accession>A0A517Q8A9</accession>
<keyword evidence="1" id="KW-0547">Nucleotide-binding</keyword>
<keyword evidence="2" id="KW-0378">Hydrolase</keyword>
<dbReference type="PANTHER" id="PTHR47961">
    <property type="entry name" value="DNA POLYMERASE THETA, PUTATIVE (AFU_ORTHOLOGUE AFUA_1G05260)-RELATED"/>
    <property type="match status" value="1"/>
</dbReference>
<keyword evidence="4" id="KW-0067">ATP-binding</keyword>
<evidence type="ECO:0000259" key="6">
    <source>
        <dbReference type="PROSITE" id="PS51194"/>
    </source>
</evidence>
<feature type="domain" description="Helicase C-terminal" evidence="6">
    <location>
        <begin position="186"/>
        <end position="384"/>
    </location>
</feature>
<dbReference type="AlphaFoldDB" id="A0A517Q8A9"/>
<dbReference type="GO" id="GO:0004386">
    <property type="term" value="F:helicase activity"/>
    <property type="evidence" value="ECO:0007669"/>
    <property type="project" value="UniProtKB-KW"/>
</dbReference>
<gene>
    <name evidence="7" type="ORF">Enr10x_31970</name>
</gene>
<sequence length="696" mass="77426">MVDGRKTAFLLPYKSLVNEKYDQFKRIYGGVGQRVIRATGDTHDEISLLLKGKYDFAFLTYEMFLGLVVNNQSILHSLGLVVLDEAQFISDPNRGITVELLLTNLLASKEKGVCPQLITLSAVIGDLNNFNKWLDCESLETDRRPVPLSEGVLDRSGRIRIKDGALEDTLQLIPSRNITQRRPKPSSQDVIVPLVKQLVGDGEKVIVFRNSRGSAQGCAKYLATELRLPSADLLKGALPSHDVTSASSALRDSLSGGVAFHTSNLSAAERELVEREFRDSNGNIHVLVATTTVAAGINTPADTVIIVEHEFYGAEKRYFTIGEYKNMAGRAGRLGYKPHGKAILLADTPIQQNQLFARYVDGSPDPLRSSFSSKHIETWLLRLLSHVGHVQRADVFRLLANTFGGYLANREDPNWFSHAQVEAEKFVGEMLRLEIAEINGDEIQLTILGRACANSLLDFRSSIRLIEVLQQLPPDQFTMERLMVLVQLLPESDNVYTPMLRKGQWEARWPQMAASMFGQETALILQKGARDTAHFRARCKRALILHDWLEGVSIGSIESKFSANAYSQVGLGDIRSIANLTRLHLMSAFQIANAMLLVNNLDNDEVEHFLKRLEFGLPESALGLLGLPKSLSRGEYLALHASGVSKLGEFWSKLTSVVSDILGRNKADEFKELATEEIRVNSLENADHLQQLNLER</sequence>
<dbReference type="Gene3D" id="1.10.3380.20">
    <property type="match status" value="1"/>
</dbReference>
<dbReference type="InterPro" id="IPR011545">
    <property type="entry name" value="DEAD/DEAH_box_helicase_dom"/>
</dbReference>
<evidence type="ECO:0000256" key="4">
    <source>
        <dbReference type="ARBA" id="ARBA00022840"/>
    </source>
</evidence>
<dbReference type="InterPro" id="IPR001650">
    <property type="entry name" value="Helicase_C-like"/>
</dbReference>
<keyword evidence="3 7" id="KW-0347">Helicase</keyword>
<dbReference type="InterPro" id="IPR027417">
    <property type="entry name" value="P-loop_NTPase"/>
</dbReference>
<protein>
    <submittedName>
        <fullName evidence="7">Ski2-like helicase</fullName>
    </submittedName>
</protein>
<dbReference type="GO" id="GO:0003676">
    <property type="term" value="F:nucleic acid binding"/>
    <property type="evidence" value="ECO:0007669"/>
    <property type="project" value="InterPro"/>
</dbReference>
<organism evidence="7 8">
    <name type="scientific">Gimesia panareensis</name>
    <dbReference type="NCBI Taxonomy" id="2527978"/>
    <lineage>
        <taxon>Bacteria</taxon>
        <taxon>Pseudomonadati</taxon>
        <taxon>Planctomycetota</taxon>
        <taxon>Planctomycetia</taxon>
        <taxon>Planctomycetales</taxon>
        <taxon>Planctomycetaceae</taxon>
        <taxon>Gimesia</taxon>
    </lineage>
</organism>
<dbReference type="SUPFAM" id="SSF158702">
    <property type="entry name" value="Sec63 N-terminal domain-like"/>
    <property type="match status" value="1"/>
</dbReference>
<dbReference type="InterPro" id="IPR050474">
    <property type="entry name" value="Hel308_SKI2-like"/>
</dbReference>
<dbReference type="Proteomes" id="UP000315647">
    <property type="component" value="Chromosome"/>
</dbReference>
<feature type="domain" description="Helicase ATP-binding" evidence="5">
    <location>
        <begin position="1"/>
        <end position="142"/>
    </location>
</feature>
<dbReference type="InterPro" id="IPR014001">
    <property type="entry name" value="Helicase_ATP-bd"/>
</dbReference>
<proteinExistence type="predicted"/>
<evidence type="ECO:0000256" key="1">
    <source>
        <dbReference type="ARBA" id="ARBA00022741"/>
    </source>
</evidence>
<name>A0A517Q8A9_9PLAN</name>
<evidence type="ECO:0000256" key="2">
    <source>
        <dbReference type="ARBA" id="ARBA00022801"/>
    </source>
</evidence>
<dbReference type="PROSITE" id="PS51192">
    <property type="entry name" value="HELICASE_ATP_BIND_1"/>
    <property type="match status" value="1"/>
</dbReference>
<dbReference type="PANTHER" id="PTHR47961:SF10">
    <property type="entry name" value="ATP-DEPENDENT DNA HELICASE HEL308"/>
    <property type="match status" value="1"/>
</dbReference>
<dbReference type="EMBL" id="CP037421">
    <property type="protein sequence ID" value="QDT27862.1"/>
    <property type="molecule type" value="Genomic_DNA"/>
</dbReference>
<evidence type="ECO:0000259" key="5">
    <source>
        <dbReference type="PROSITE" id="PS51192"/>
    </source>
</evidence>
<dbReference type="SUPFAM" id="SSF52540">
    <property type="entry name" value="P-loop containing nucleoside triphosphate hydrolases"/>
    <property type="match status" value="1"/>
</dbReference>
<evidence type="ECO:0000313" key="7">
    <source>
        <dbReference type="EMBL" id="QDT27862.1"/>
    </source>
</evidence>
<dbReference type="GO" id="GO:0005524">
    <property type="term" value="F:ATP binding"/>
    <property type="evidence" value="ECO:0007669"/>
    <property type="project" value="UniProtKB-KW"/>
</dbReference>
<dbReference type="PROSITE" id="PS51194">
    <property type="entry name" value="HELICASE_CTER"/>
    <property type="match status" value="1"/>
</dbReference>
<evidence type="ECO:0000313" key="8">
    <source>
        <dbReference type="Proteomes" id="UP000315647"/>
    </source>
</evidence>
<keyword evidence="8" id="KW-1185">Reference proteome</keyword>
<dbReference type="SMART" id="SM00490">
    <property type="entry name" value="HELICc"/>
    <property type="match status" value="1"/>
</dbReference>
<dbReference type="Gene3D" id="3.40.50.300">
    <property type="entry name" value="P-loop containing nucleotide triphosphate hydrolases"/>
    <property type="match status" value="2"/>
</dbReference>
<dbReference type="Pfam" id="PF00270">
    <property type="entry name" value="DEAD"/>
    <property type="match status" value="1"/>
</dbReference>
<dbReference type="CDD" id="cd18795">
    <property type="entry name" value="SF2_C_Ski2"/>
    <property type="match status" value="1"/>
</dbReference>